<dbReference type="AlphaFoldDB" id="G7IQG2"/>
<reference evidence="2" key="3">
    <citation type="submission" date="2015-04" db="UniProtKB">
        <authorList>
            <consortium name="EnsemblPlants"/>
        </authorList>
    </citation>
    <scope>IDENTIFICATION</scope>
    <source>
        <strain evidence="2">cv. Jemalong A17</strain>
    </source>
</reference>
<dbReference type="PaxDb" id="3880-AES65683"/>
<evidence type="ECO:0000313" key="1">
    <source>
        <dbReference type="EMBL" id="AES65683.1"/>
    </source>
</evidence>
<keyword evidence="3" id="KW-1185">Reference proteome</keyword>
<dbReference type="EnsemblPlants" id="AES65683">
    <property type="protein sequence ID" value="AES65683"/>
    <property type="gene ID" value="MTR_2g045380"/>
</dbReference>
<accession>G7IQG2</accession>
<reference evidence="1 3" key="2">
    <citation type="journal article" date="2014" name="BMC Genomics">
        <title>An improved genome release (version Mt4.0) for the model legume Medicago truncatula.</title>
        <authorList>
            <person name="Tang H."/>
            <person name="Krishnakumar V."/>
            <person name="Bidwell S."/>
            <person name="Rosen B."/>
            <person name="Chan A."/>
            <person name="Zhou S."/>
            <person name="Gentzbittel L."/>
            <person name="Childs K.L."/>
            <person name="Yandell M."/>
            <person name="Gundlach H."/>
            <person name="Mayer K.F."/>
            <person name="Schwartz D.C."/>
            <person name="Town C.D."/>
        </authorList>
    </citation>
    <scope>GENOME REANNOTATION</scope>
    <source>
        <strain evidence="2 3">cv. Jemalong A17</strain>
    </source>
</reference>
<reference evidence="1 3" key="1">
    <citation type="journal article" date="2011" name="Nature">
        <title>The Medicago genome provides insight into the evolution of rhizobial symbioses.</title>
        <authorList>
            <person name="Young N.D."/>
            <person name="Debelle F."/>
            <person name="Oldroyd G.E."/>
            <person name="Geurts R."/>
            <person name="Cannon S.B."/>
            <person name="Udvardi M.K."/>
            <person name="Benedito V.A."/>
            <person name="Mayer K.F."/>
            <person name="Gouzy J."/>
            <person name="Schoof H."/>
            <person name="Van de Peer Y."/>
            <person name="Proost S."/>
            <person name="Cook D.R."/>
            <person name="Meyers B.C."/>
            <person name="Spannagl M."/>
            <person name="Cheung F."/>
            <person name="De Mita S."/>
            <person name="Krishnakumar V."/>
            <person name="Gundlach H."/>
            <person name="Zhou S."/>
            <person name="Mudge J."/>
            <person name="Bharti A.K."/>
            <person name="Murray J.D."/>
            <person name="Naoumkina M.A."/>
            <person name="Rosen B."/>
            <person name="Silverstein K.A."/>
            <person name="Tang H."/>
            <person name="Rombauts S."/>
            <person name="Zhao P.X."/>
            <person name="Zhou P."/>
            <person name="Barbe V."/>
            <person name="Bardou P."/>
            <person name="Bechner M."/>
            <person name="Bellec A."/>
            <person name="Berger A."/>
            <person name="Berges H."/>
            <person name="Bidwell S."/>
            <person name="Bisseling T."/>
            <person name="Choisne N."/>
            <person name="Couloux A."/>
            <person name="Denny R."/>
            <person name="Deshpande S."/>
            <person name="Dai X."/>
            <person name="Doyle J.J."/>
            <person name="Dudez A.M."/>
            <person name="Farmer A.D."/>
            <person name="Fouteau S."/>
            <person name="Franken C."/>
            <person name="Gibelin C."/>
            <person name="Gish J."/>
            <person name="Goldstein S."/>
            <person name="Gonzalez A.J."/>
            <person name="Green P.J."/>
            <person name="Hallab A."/>
            <person name="Hartog M."/>
            <person name="Hua A."/>
            <person name="Humphray S.J."/>
            <person name="Jeong D.H."/>
            <person name="Jing Y."/>
            <person name="Jocker A."/>
            <person name="Kenton S.M."/>
            <person name="Kim D.J."/>
            <person name="Klee K."/>
            <person name="Lai H."/>
            <person name="Lang C."/>
            <person name="Lin S."/>
            <person name="Macmil S.L."/>
            <person name="Magdelenat G."/>
            <person name="Matthews L."/>
            <person name="McCorrison J."/>
            <person name="Monaghan E.L."/>
            <person name="Mun J.H."/>
            <person name="Najar F.Z."/>
            <person name="Nicholson C."/>
            <person name="Noirot C."/>
            <person name="O'Bleness M."/>
            <person name="Paule C.R."/>
            <person name="Poulain J."/>
            <person name="Prion F."/>
            <person name="Qin B."/>
            <person name="Qu C."/>
            <person name="Retzel E.F."/>
            <person name="Riddle C."/>
            <person name="Sallet E."/>
            <person name="Samain S."/>
            <person name="Samson N."/>
            <person name="Sanders I."/>
            <person name="Saurat O."/>
            <person name="Scarpelli C."/>
            <person name="Schiex T."/>
            <person name="Segurens B."/>
            <person name="Severin A.J."/>
            <person name="Sherrier D.J."/>
            <person name="Shi R."/>
            <person name="Sims S."/>
            <person name="Singer S.R."/>
            <person name="Sinharoy S."/>
            <person name="Sterck L."/>
            <person name="Viollet A."/>
            <person name="Wang B.B."/>
            <person name="Wang K."/>
            <person name="Wang M."/>
            <person name="Wang X."/>
            <person name="Warfsmann J."/>
            <person name="Weissenbach J."/>
            <person name="White D.D."/>
            <person name="White J.D."/>
            <person name="Wiley G.B."/>
            <person name="Wincker P."/>
            <person name="Xing Y."/>
            <person name="Yang L."/>
            <person name="Yao Z."/>
            <person name="Ying F."/>
            <person name="Zhai J."/>
            <person name="Zhou L."/>
            <person name="Zuber A."/>
            <person name="Denarie J."/>
            <person name="Dixon R.A."/>
            <person name="May G.D."/>
            <person name="Schwartz D.C."/>
            <person name="Rogers J."/>
            <person name="Quetier F."/>
            <person name="Town C.D."/>
            <person name="Roe B.A."/>
        </authorList>
    </citation>
    <scope>NUCLEOTIDE SEQUENCE [LARGE SCALE GENOMIC DNA]</scope>
    <source>
        <strain evidence="1">A17</strain>
        <strain evidence="2 3">cv. Jemalong A17</strain>
    </source>
</reference>
<evidence type="ECO:0000313" key="2">
    <source>
        <dbReference type="EnsemblPlants" id="AES65683"/>
    </source>
</evidence>
<proteinExistence type="predicted"/>
<dbReference type="HOGENOM" id="CLU_2267733_0_0_1"/>
<gene>
    <name evidence="1" type="ordered locus">MTR_2g045380</name>
</gene>
<sequence>MEYNVIFNGDRIGPIVPELGLQQGRPFRIDDSFIFGKVTTAEAQRLKDILIHYECSSDQAINDGKFAISFCANTLHDTIVVISNSLVVCGQLVVVNIWDSLLC</sequence>
<name>G7IQG2_MEDTR</name>
<organism evidence="1 3">
    <name type="scientific">Medicago truncatula</name>
    <name type="common">Barrel medic</name>
    <name type="synonym">Medicago tribuloides</name>
    <dbReference type="NCBI Taxonomy" id="3880"/>
    <lineage>
        <taxon>Eukaryota</taxon>
        <taxon>Viridiplantae</taxon>
        <taxon>Streptophyta</taxon>
        <taxon>Embryophyta</taxon>
        <taxon>Tracheophyta</taxon>
        <taxon>Spermatophyta</taxon>
        <taxon>Magnoliopsida</taxon>
        <taxon>eudicotyledons</taxon>
        <taxon>Gunneridae</taxon>
        <taxon>Pentapetalae</taxon>
        <taxon>rosids</taxon>
        <taxon>fabids</taxon>
        <taxon>Fabales</taxon>
        <taxon>Fabaceae</taxon>
        <taxon>Papilionoideae</taxon>
        <taxon>50 kb inversion clade</taxon>
        <taxon>NPAAA clade</taxon>
        <taxon>Hologalegina</taxon>
        <taxon>IRL clade</taxon>
        <taxon>Trifolieae</taxon>
        <taxon>Medicago</taxon>
    </lineage>
</organism>
<dbReference type="EMBL" id="CM001218">
    <property type="protein sequence ID" value="AES65683.1"/>
    <property type="molecule type" value="Genomic_DNA"/>
</dbReference>
<protein>
    <submittedName>
        <fullName evidence="1 2">Uncharacterized protein</fullName>
    </submittedName>
</protein>
<evidence type="ECO:0000313" key="3">
    <source>
        <dbReference type="Proteomes" id="UP000002051"/>
    </source>
</evidence>
<dbReference type="Proteomes" id="UP000002051">
    <property type="component" value="Chromosome 2"/>
</dbReference>